<name>A0ABQ9YM74_9EUKA</name>
<keyword evidence="2" id="KW-1185">Reference proteome</keyword>
<organism evidence="1 2">
    <name type="scientific">Blattamonas nauphoetae</name>
    <dbReference type="NCBI Taxonomy" id="2049346"/>
    <lineage>
        <taxon>Eukaryota</taxon>
        <taxon>Metamonada</taxon>
        <taxon>Preaxostyla</taxon>
        <taxon>Oxymonadida</taxon>
        <taxon>Blattamonas</taxon>
    </lineage>
</organism>
<proteinExistence type="predicted"/>
<comment type="caution">
    <text evidence="1">The sequence shown here is derived from an EMBL/GenBank/DDBJ whole genome shotgun (WGS) entry which is preliminary data.</text>
</comment>
<evidence type="ECO:0000313" key="2">
    <source>
        <dbReference type="Proteomes" id="UP001281761"/>
    </source>
</evidence>
<gene>
    <name evidence="1" type="ORF">BLNAU_163</name>
</gene>
<protein>
    <recommendedName>
        <fullName evidence="3">C2H2-type domain-containing protein</fullName>
    </recommendedName>
</protein>
<sequence>MASLQVLPNYPEEGSFFSLFLPATEAQLDSNDPGIQVENSQPLQPEPNVTTTLEVAPIRRRACRFCSKPFATYYRVHRHEKTCRFNPEKELKRRKSQGATVAPVATRKERKWLRKRRNQPKSQSSFMMTIRHKNFQLSYYHLS</sequence>
<dbReference type="Proteomes" id="UP001281761">
    <property type="component" value="Unassembled WGS sequence"/>
</dbReference>
<accession>A0ABQ9YM74</accession>
<dbReference type="EMBL" id="JARBJD010000001">
    <property type="protein sequence ID" value="KAK2964863.1"/>
    <property type="molecule type" value="Genomic_DNA"/>
</dbReference>
<reference evidence="1 2" key="1">
    <citation type="journal article" date="2022" name="bioRxiv">
        <title>Genomics of Preaxostyla Flagellates Illuminates Evolutionary Transitions and the Path Towards Mitochondrial Loss.</title>
        <authorList>
            <person name="Novak L.V.F."/>
            <person name="Treitli S.C."/>
            <person name="Pyrih J."/>
            <person name="Halakuc P."/>
            <person name="Pipaliya S.V."/>
            <person name="Vacek V."/>
            <person name="Brzon O."/>
            <person name="Soukal P."/>
            <person name="Eme L."/>
            <person name="Dacks J.B."/>
            <person name="Karnkowska A."/>
            <person name="Elias M."/>
            <person name="Hampl V."/>
        </authorList>
    </citation>
    <scope>NUCLEOTIDE SEQUENCE [LARGE SCALE GENOMIC DNA]</scope>
    <source>
        <strain evidence="1">NAU3</strain>
        <tissue evidence="1">Gut</tissue>
    </source>
</reference>
<evidence type="ECO:0000313" key="1">
    <source>
        <dbReference type="EMBL" id="KAK2964863.1"/>
    </source>
</evidence>
<evidence type="ECO:0008006" key="3">
    <source>
        <dbReference type="Google" id="ProtNLM"/>
    </source>
</evidence>